<dbReference type="Proteomes" id="UP000814033">
    <property type="component" value="Unassembled WGS sequence"/>
</dbReference>
<accession>A0ACB8R0K0</accession>
<proteinExistence type="predicted"/>
<keyword evidence="2" id="KW-1185">Reference proteome</keyword>
<reference evidence="1" key="2">
    <citation type="journal article" date="2022" name="New Phytol.">
        <title>Evolutionary transition to the ectomycorrhizal habit in the genomes of a hyperdiverse lineage of mushroom-forming fungi.</title>
        <authorList>
            <person name="Looney B."/>
            <person name="Miyauchi S."/>
            <person name="Morin E."/>
            <person name="Drula E."/>
            <person name="Courty P.E."/>
            <person name="Kohler A."/>
            <person name="Kuo A."/>
            <person name="LaButti K."/>
            <person name="Pangilinan J."/>
            <person name="Lipzen A."/>
            <person name="Riley R."/>
            <person name="Andreopoulos W."/>
            <person name="He G."/>
            <person name="Johnson J."/>
            <person name="Nolan M."/>
            <person name="Tritt A."/>
            <person name="Barry K.W."/>
            <person name="Grigoriev I.V."/>
            <person name="Nagy L.G."/>
            <person name="Hibbett D."/>
            <person name="Henrissat B."/>
            <person name="Matheny P.B."/>
            <person name="Labbe J."/>
            <person name="Martin F.M."/>
        </authorList>
    </citation>
    <scope>NUCLEOTIDE SEQUENCE</scope>
    <source>
        <strain evidence="1">FP105234-sp</strain>
    </source>
</reference>
<organism evidence="1 2">
    <name type="scientific">Auriscalpium vulgare</name>
    <dbReference type="NCBI Taxonomy" id="40419"/>
    <lineage>
        <taxon>Eukaryota</taxon>
        <taxon>Fungi</taxon>
        <taxon>Dikarya</taxon>
        <taxon>Basidiomycota</taxon>
        <taxon>Agaricomycotina</taxon>
        <taxon>Agaricomycetes</taxon>
        <taxon>Russulales</taxon>
        <taxon>Auriscalpiaceae</taxon>
        <taxon>Auriscalpium</taxon>
    </lineage>
</organism>
<evidence type="ECO:0000313" key="1">
    <source>
        <dbReference type="EMBL" id="KAI0037422.1"/>
    </source>
</evidence>
<protein>
    <submittedName>
        <fullName evidence="1">Uncharacterized protein</fullName>
    </submittedName>
</protein>
<comment type="caution">
    <text evidence="1">The sequence shown here is derived from an EMBL/GenBank/DDBJ whole genome shotgun (WGS) entry which is preliminary data.</text>
</comment>
<dbReference type="EMBL" id="MU276973">
    <property type="protein sequence ID" value="KAI0037422.1"/>
    <property type="molecule type" value="Genomic_DNA"/>
</dbReference>
<gene>
    <name evidence="1" type="ORF">FA95DRAFT_122609</name>
</gene>
<sequence length="138" mass="15327">MHAMMDAGLPSVLPRPQCVDFCRTMSTCRESQLCGNSDHLVACCPIHARSASHSRRAQETPASGGEREQAPSDCTTVRSAIRGSGYTRAAFLIEDHGGRFLRVSMEPHQARRGPSWLVGVSEDVQRFRCKTQDARRKR</sequence>
<name>A0ACB8R0K0_9AGAM</name>
<evidence type="ECO:0000313" key="2">
    <source>
        <dbReference type="Proteomes" id="UP000814033"/>
    </source>
</evidence>
<reference evidence="1" key="1">
    <citation type="submission" date="2021-02" db="EMBL/GenBank/DDBJ databases">
        <authorList>
            <consortium name="DOE Joint Genome Institute"/>
            <person name="Ahrendt S."/>
            <person name="Looney B.P."/>
            <person name="Miyauchi S."/>
            <person name="Morin E."/>
            <person name="Drula E."/>
            <person name="Courty P.E."/>
            <person name="Chicoki N."/>
            <person name="Fauchery L."/>
            <person name="Kohler A."/>
            <person name="Kuo A."/>
            <person name="Labutti K."/>
            <person name="Pangilinan J."/>
            <person name="Lipzen A."/>
            <person name="Riley R."/>
            <person name="Andreopoulos W."/>
            <person name="He G."/>
            <person name="Johnson J."/>
            <person name="Barry K.W."/>
            <person name="Grigoriev I.V."/>
            <person name="Nagy L."/>
            <person name="Hibbett D."/>
            <person name="Henrissat B."/>
            <person name="Matheny P.B."/>
            <person name="Labbe J."/>
            <person name="Martin F."/>
        </authorList>
    </citation>
    <scope>NUCLEOTIDE SEQUENCE</scope>
    <source>
        <strain evidence="1">FP105234-sp</strain>
    </source>
</reference>